<gene>
    <name evidence="3" type="ORF">TeGR_g5203</name>
</gene>
<dbReference type="InterPro" id="IPR053227">
    <property type="entry name" value="TRPL-trafficking_regulator"/>
</dbReference>
<feature type="region of interest" description="Disordered" evidence="1">
    <location>
        <begin position="218"/>
        <end position="264"/>
    </location>
</feature>
<dbReference type="EMBL" id="BRYB01004528">
    <property type="protein sequence ID" value="GMI32728.1"/>
    <property type="molecule type" value="Genomic_DNA"/>
</dbReference>
<comment type="caution">
    <text evidence="3">The sequence shown here is derived from an EMBL/GenBank/DDBJ whole genome shotgun (WGS) entry which is preliminary data.</text>
</comment>
<reference evidence="3 4" key="1">
    <citation type="journal article" date="2023" name="Commun. Biol.">
        <title>Genome analysis of Parmales, the sister group of diatoms, reveals the evolutionary specialization of diatoms from phago-mixotrophs to photoautotrophs.</title>
        <authorList>
            <person name="Ban H."/>
            <person name="Sato S."/>
            <person name="Yoshikawa S."/>
            <person name="Yamada K."/>
            <person name="Nakamura Y."/>
            <person name="Ichinomiya M."/>
            <person name="Sato N."/>
            <person name="Blanc-Mathieu R."/>
            <person name="Endo H."/>
            <person name="Kuwata A."/>
            <person name="Ogata H."/>
        </authorList>
    </citation>
    <scope>NUCLEOTIDE SEQUENCE [LARGE SCALE GENOMIC DNA]</scope>
</reference>
<dbReference type="Gene3D" id="2.40.320.10">
    <property type="entry name" value="Hypothetical Protein Pfu-838710-001"/>
    <property type="match status" value="1"/>
</dbReference>
<name>A0ABQ6MU86_9STRA</name>
<sequence>MRERGYSVYTVPEAATLMFSHGASPSDFSVPDFAYNFQVGLINLQLQLEETFEIIARATGRPTVLLCDRGLMDGKAYMPEGDWNRMIKRLGLGTDVDIREGRYNAVFHLVSAALGAEAFYTTANNAARSETVAEAKDMDANTQNAWLGHPQHFCIDNKGNFEQKLQRMIDAVGKLVGLPGFERSTTKFLLTSCPTVEQIRAAGLTVQVFEIEKVYLYEDSPDDAPPPPPSPSSYDSPTGGTPKNLLRAASISGRPHSPSFDGSASDVVSEYSFIRKRTSGGTSSYGVTTVQTHKNGQKIEIKRIITGREYAAGLRTRDLSRHIVKQERISFIYKEQSFNIHTYIKPVRGTCILHLQGISGVSAAPAPAPGPNKRRGSIVKGKRDAEFELPDFVEVDRLLDLKGKDAEISAYNISKINK</sequence>
<dbReference type="PANTHER" id="PTHR34932">
    <property type="entry name" value="TRPL TRANSLOCATION DEFECT PROTEIN 14"/>
    <property type="match status" value="1"/>
</dbReference>
<dbReference type="Pfam" id="PF13521">
    <property type="entry name" value="AAA_28"/>
    <property type="match status" value="1"/>
</dbReference>
<dbReference type="Proteomes" id="UP001165060">
    <property type="component" value="Unassembled WGS sequence"/>
</dbReference>
<accession>A0ABQ6MU86</accession>
<keyword evidence="4" id="KW-1185">Reference proteome</keyword>
<evidence type="ECO:0000259" key="2">
    <source>
        <dbReference type="Pfam" id="PF13521"/>
    </source>
</evidence>
<proteinExistence type="predicted"/>
<dbReference type="PANTHER" id="PTHR34932:SF1">
    <property type="entry name" value="TRPL TRANSLOCATION DEFECT PROTEIN 14"/>
    <property type="match status" value="1"/>
</dbReference>
<dbReference type="InterPro" id="IPR038727">
    <property type="entry name" value="NadR/Ttd14_AAA_dom"/>
</dbReference>
<feature type="domain" description="NadR/Ttd14 AAA" evidence="2">
    <location>
        <begin position="3"/>
        <end position="164"/>
    </location>
</feature>
<evidence type="ECO:0000313" key="4">
    <source>
        <dbReference type="Proteomes" id="UP001165060"/>
    </source>
</evidence>
<evidence type="ECO:0000256" key="1">
    <source>
        <dbReference type="SAM" id="MobiDB-lite"/>
    </source>
</evidence>
<organism evidence="3 4">
    <name type="scientific">Tetraparma gracilis</name>
    <dbReference type="NCBI Taxonomy" id="2962635"/>
    <lineage>
        <taxon>Eukaryota</taxon>
        <taxon>Sar</taxon>
        <taxon>Stramenopiles</taxon>
        <taxon>Ochrophyta</taxon>
        <taxon>Bolidophyceae</taxon>
        <taxon>Parmales</taxon>
        <taxon>Triparmaceae</taxon>
        <taxon>Tetraparma</taxon>
    </lineage>
</organism>
<protein>
    <recommendedName>
        <fullName evidence="2">NadR/Ttd14 AAA domain-containing protein</fullName>
    </recommendedName>
</protein>
<evidence type="ECO:0000313" key="3">
    <source>
        <dbReference type="EMBL" id="GMI32728.1"/>
    </source>
</evidence>